<dbReference type="InterPro" id="IPR043129">
    <property type="entry name" value="ATPase_NBD"/>
</dbReference>
<comment type="function">
    <text evidence="10">Inner membrane component of the type II secretion system required for the energy-dependent secretion of extracellular factors such as proteases and toxins from the periplasm.</text>
</comment>
<evidence type="ECO:0000256" key="4">
    <source>
        <dbReference type="ARBA" id="ARBA00022475"/>
    </source>
</evidence>
<dbReference type="RefSeq" id="WP_114994822.1">
    <property type="nucleotide sequence ID" value="NZ_CABMOB010000001.1"/>
</dbReference>
<dbReference type="GO" id="GO:0015627">
    <property type="term" value="C:type II protein secretion system complex"/>
    <property type="evidence" value="ECO:0007669"/>
    <property type="project" value="InterPro"/>
</dbReference>
<evidence type="ECO:0000256" key="9">
    <source>
        <dbReference type="ARBA" id="ARBA00023136"/>
    </source>
</evidence>
<evidence type="ECO:0000256" key="1">
    <source>
        <dbReference type="ARBA" id="ARBA00004377"/>
    </source>
</evidence>
<sequence>MIEILTVRLNRDPHEPIPWLVWSPSQQEVIASGEAEHLSQLTDYATDREVIALADSAAMTLTSAVIPAGSERQLGTVLPFLLEDDLAQDVDQAHITLLDKHGESAQVAVIEHKIMQRWMDALSDANLTVRRLVPDCLCLPLHEDSCSAVSLNHRWLLRFGETEGGSVEDAWLPVWLQSLGQSRGEDTLPTVFSYSPLPEGMGDNWQAEPCELVMLLLTREAVKSRYNLLTGRYKPQSQIYKYLKPWRGAAIAAGLLVAVLGIEQVVNIYQMDAQAAQYRTQSEARVRALLPQNQRIPTTSYMRRIVEAEVNRLSGAGSQSGIMVWMAEIGPLLDAAPSIELDALRFDQNRDELRLNARGKDFGDFEKLREALSTTYNTELGQLSRDGQAVTGAFVLRRKSS</sequence>
<evidence type="ECO:0000256" key="7">
    <source>
        <dbReference type="ARBA" id="ARBA00022927"/>
    </source>
</evidence>
<accession>A0A377HQB5</accession>
<dbReference type="GO" id="GO:0009276">
    <property type="term" value="C:Gram-negative-bacterium-type cell wall"/>
    <property type="evidence" value="ECO:0007669"/>
    <property type="project" value="InterPro"/>
</dbReference>
<reference evidence="13 14" key="1">
    <citation type="submission" date="2018-06" db="EMBL/GenBank/DDBJ databases">
        <authorList>
            <consortium name="Pathogen Informatics"/>
            <person name="Doyle S."/>
        </authorList>
    </citation>
    <scope>NUCLEOTIDE SEQUENCE [LARGE SCALE GENOMIC DNA]</scope>
    <source>
        <strain evidence="13 14">NCTC11645</strain>
    </source>
</reference>
<protein>
    <recommendedName>
        <fullName evidence="10">Type II secretion system protein L</fullName>
        <shortName evidence="10">T2SS protein L</shortName>
    </recommendedName>
</protein>
<keyword evidence="8" id="KW-1133">Transmembrane helix</keyword>
<evidence type="ECO:0000313" key="14">
    <source>
        <dbReference type="Proteomes" id="UP000254512"/>
    </source>
</evidence>
<dbReference type="Gene3D" id="3.30.420.380">
    <property type="match status" value="1"/>
</dbReference>
<keyword evidence="7 10" id="KW-0653">Protein transport</keyword>
<dbReference type="InterPro" id="IPR025691">
    <property type="entry name" value="GspL_pp_dom"/>
</dbReference>
<gene>
    <name evidence="13" type="primary">epsL</name>
    <name evidence="13" type="ORF">NCTC11645_02884</name>
</gene>
<dbReference type="CDD" id="cd24017">
    <property type="entry name" value="ASKHA_T2SSL_N"/>
    <property type="match status" value="1"/>
</dbReference>
<keyword evidence="4" id="KW-1003">Cell membrane</keyword>
<dbReference type="GO" id="GO:0015628">
    <property type="term" value="P:protein secretion by the type II secretion system"/>
    <property type="evidence" value="ECO:0007669"/>
    <property type="project" value="InterPro"/>
</dbReference>
<evidence type="ECO:0000256" key="5">
    <source>
        <dbReference type="ARBA" id="ARBA00022519"/>
    </source>
</evidence>
<proteinExistence type="inferred from homology"/>
<keyword evidence="5" id="KW-0997">Cell inner membrane</keyword>
<dbReference type="Gene3D" id="3.30.420.370">
    <property type="match status" value="1"/>
</dbReference>
<comment type="subcellular location">
    <subcellularLocation>
        <location evidence="1">Cell inner membrane</location>
        <topology evidence="1">Single-pass membrane protein</topology>
    </subcellularLocation>
</comment>
<evidence type="ECO:0000256" key="8">
    <source>
        <dbReference type="ARBA" id="ARBA00022989"/>
    </source>
</evidence>
<dbReference type="Proteomes" id="UP000254512">
    <property type="component" value="Unassembled WGS sequence"/>
</dbReference>
<dbReference type="EMBL" id="UGHD01000002">
    <property type="protein sequence ID" value="STO58441.1"/>
    <property type="molecule type" value="Genomic_DNA"/>
</dbReference>
<evidence type="ECO:0000256" key="2">
    <source>
        <dbReference type="ARBA" id="ARBA00005318"/>
    </source>
</evidence>
<evidence type="ECO:0000256" key="3">
    <source>
        <dbReference type="ARBA" id="ARBA00022448"/>
    </source>
</evidence>
<dbReference type="STRING" id="673.AL542_10350"/>
<dbReference type="AlphaFoldDB" id="A0A377HQB5"/>
<dbReference type="Pfam" id="PF12693">
    <property type="entry name" value="GspL_C"/>
    <property type="match status" value="1"/>
</dbReference>
<organism evidence="13 14">
    <name type="scientific">Grimontia hollisae</name>
    <name type="common">Vibrio hollisae</name>
    <dbReference type="NCBI Taxonomy" id="673"/>
    <lineage>
        <taxon>Bacteria</taxon>
        <taxon>Pseudomonadati</taxon>
        <taxon>Pseudomonadota</taxon>
        <taxon>Gammaproteobacteria</taxon>
        <taxon>Vibrionales</taxon>
        <taxon>Vibrionaceae</taxon>
        <taxon>Grimontia</taxon>
    </lineage>
</organism>
<evidence type="ECO:0000256" key="10">
    <source>
        <dbReference type="PIRNR" id="PIRNR015761"/>
    </source>
</evidence>
<feature type="domain" description="GspL cytoplasmic actin-ATPase-like" evidence="11">
    <location>
        <begin position="5"/>
        <end position="236"/>
    </location>
</feature>
<dbReference type="SUPFAM" id="SSF53067">
    <property type="entry name" value="Actin-like ATPase domain"/>
    <property type="match status" value="2"/>
</dbReference>
<evidence type="ECO:0000259" key="12">
    <source>
        <dbReference type="Pfam" id="PF12693"/>
    </source>
</evidence>
<dbReference type="GO" id="GO:0005886">
    <property type="term" value="C:plasma membrane"/>
    <property type="evidence" value="ECO:0007669"/>
    <property type="project" value="UniProtKB-SubCell"/>
</dbReference>
<feature type="domain" description="GspL periplasmic" evidence="12">
    <location>
        <begin position="241"/>
        <end position="399"/>
    </location>
</feature>
<keyword evidence="6" id="KW-0812">Transmembrane</keyword>
<dbReference type="PIRSF" id="PIRSF015761">
    <property type="entry name" value="Protein_L"/>
    <property type="match status" value="1"/>
</dbReference>
<dbReference type="InterPro" id="IPR024230">
    <property type="entry name" value="GspL_cyto_dom"/>
</dbReference>
<keyword evidence="9" id="KW-0472">Membrane</keyword>
<dbReference type="Pfam" id="PF05134">
    <property type="entry name" value="T2SSL"/>
    <property type="match status" value="1"/>
</dbReference>
<name>A0A377HQB5_GRIHO</name>
<evidence type="ECO:0000313" key="13">
    <source>
        <dbReference type="EMBL" id="STO58441.1"/>
    </source>
</evidence>
<dbReference type="InterPro" id="IPR007812">
    <property type="entry name" value="T2SS_protein-GspL"/>
</dbReference>
<comment type="similarity">
    <text evidence="2 10">Belongs to the GSP L family.</text>
</comment>
<evidence type="ECO:0000256" key="6">
    <source>
        <dbReference type="ARBA" id="ARBA00022692"/>
    </source>
</evidence>
<dbReference type="Gene3D" id="3.30.1360.100">
    <property type="entry name" value="General secretion pathway protein M, EpsM"/>
    <property type="match status" value="1"/>
</dbReference>
<keyword evidence="3 10" id="KW-0813">Transport</keyword>
<evidence type="ECO:0000259" key="11">
    <source>
        <dbReference type="Pfam" id="PF05134"/>
    </source>
</evidence>
<dbReference type="NCBIfam" id="TIGR01709">
    <property type="entry name" value="typeII_sec_gspL"/>
    <property type="match status" value="1"/>
</dbReference>